<accession>A0A7S4CYB2</accession>
<organism evidence="1">
    <name type="scientific">Eutreptiella gymnastica</name>
    <dbReference type="NCBI Taxonomy" id="73025"/>
    <lineage>
        <taxon>Eukaryota</taxon>
        <taxon>Discoba</taxon>
        <taxon>Euglenozoa</taxon>
        <taxon>Euglenida</taxon>
        <taxon>Spirocuta</taxon>
        <taxon>Euglenophyceae</taxon>
        <taxon>Eutreptiales</taxon>
        <taxon>Eutreptiaceae</taxon>
        <taxon>Eutreptiella</taxon>
    </lineage>
</organism>
<dbReference type="EMBL" id="HBJA01060243">
    <property type="protein sequence ID" value="CAE0810175.1"/>
    <property type="molecule type" value="Transcribed_RNA"/>
</dbReference>
<name>A0A7S4CYB2_9EUGL</name>
<gene>
    <name evidence="1" type="ORF">EGYM00163_LOCUS21309</name>
</gene>
<sequence length="105" mass="11473">MHTQFPGCAPPCPPPRPCPGAFLGGRRASRTVLQDPRVIPTEGLSGAVRLGFELMEHDGNVTECNGNSIYNRNVTKRTETDGNATDCNRLKRPTNLLRLLEELSA</sequence>
<evidence type="ECO:0000313" key="1">
    <source>
        <dbReference type="EMBL" id="CAE0810175.1"/>
    </source>
</evidence>
<proteinExistence type="predicted"/>
<protein>
    <submittedName>
        <fullName evidence="1">Uncharacterized protein</fullName>
    </submittedName>
</protein>
<reference evidence="1" key="1">
    <citation type="submission" date="2021-01" db="EMBL/GenBank/DDBJ databases">
        <authorList>
            <person name="Corre E."/>
            <person name="Pelletier E."/>
            <person name="Niang G."/>
            <person name="Scheremetjew M."/>
            <person name="Finn R."/>
            <person name="Kale V."/>
            <person name="Holt S."/>
            <person name="Cochrane G."/>
            <person name="Meng A."/>
            <person name="Brown T."/>
            <person name="Cohen L."/>
        </authorList>
    </citation>
    <scope>NUCLEOTIDE SEQUENCE</scope>
    <source>
        <strain evidence="1">CCMP1594</strain>
    </source>
</reference>
<dbReference type="AlphaFoldDB" id="A0A7S4CYB2"/>